<dbReference type="HOGENOM" id="CLU_076902_1_1_1"/>
<dbReference type="GO" id="GO:0005686">
    <property type="term" value="C:U2 snRNP"/>
    <property type="evidence" value="ECO:0007669"/>
    <property type="project" value="TreeGrafter"/>
</dbReference>
<protein>
    <recommendedName>
        <fullName evidence="10">Sm protein B</fullName>
    </recommendedName>
</protein>
<gene>
    <name evidence="13" type="ORF">M408DRAFT_186679</name>
</gene>
<dbReference type="OrthoDB" id="2020720at2759"/>
<feature type="region of interest" description="Disordered" evidence="11">
    <location>
        <begin position="83"/>
        <end position="109"/>
    </location>
</feature>
<feature type="region of interest" description="Disordered" evidence="11">
    <location>
        <begin position="127"/>
        <end position="165"/>
    </location>
</feature>
<keyword evidence="9" id="KW-0687">Ribonucleoprotein</keyword>
<keyword evidence="8" id="KW-0539">Nucleus</keyword>
<dbReference type="GO" id="GO:0005687">
    <property type="term" value="C:U4 snRNP"/>
    <property type="evidence" value="ECO:0007669"/>
    <property type="project" value="TreeGrafter"/>
</dbReference>
<evidence type="ECO:0000256" key="8">
    <source>
        <dbReference type="ARBA" id="ARBA00023242"/>
    </source>
</evidence>
<proteinExistence type="inferred from homology"/>
<keyword evidence="5" id="KW-0507">mRNA processing</keyword>
<dbReference type="GO" id="GO:0005737">
    <property type="term" value="C:cytoplasm"/>
    <property type="evidence" value="ECO:0007669"/>
    <property type="project" value="UniProtKB-SubCell"/>
</dbReference>
<dbReference type="PANTHER" id="PTHR10701:SF0">
    <property type="entry name" value="SMALL NUCLEAR RIBONUCLEOPROTEIN-ASSOCIATED PROTEIN B"/>
    <property type="match status" value="1"/>
</dbReference>
<comment type="similarity">
    <text evidence="3">Belongs to the snRNP SmB/SmN family.</text>
</comment>
<dbReference type="GO" id="GO:0003723">
    <property type="term" value="F:RNA binding"/>
    <property type="evidence" value="ECO:0007669"/>
    <property type="project" value="UniProtKB-KW"/>
</dbReference>
<feature type="compositionally biased region" description="Pro residues" evidence="11">
    <location>
        <begin position="129"/>
        <end position="165"/>
    </location>
</feature>
<evidence type="ECO:0000256" key="10">
    <source>
        <dbReference type="ARBA" id="ARBA00041355"/>
    </source>
</evidence>
<dbReference type="SUPFAM" id="SSF50182">
    <property type="entry name" value="Sm-like ribonucleoproteins"/>
    <property type="match status" value="1"/>
</dbReference>
<keyword evidence="7" id="KW-0508">mRNA splicing</keyword>
<dbReference type="GO" id="GO:0070990">
    <property type="term" value="F:snRNP binding"/>
    <property type="evidence" value="ECO:0007669"/>
    <property type="project" value="TreeGrafter"/>
</dbReference>
<evidence type="ECO:0000256" key="7">
    <source>
        <dbReference type="ARBA" id="ARBA00023187"/>
    </source>
</evidence>
<dbReference type="Proteomes" id="UP000054097">
    <property type="component" value="Unassembled WGS sequence"/>
</dbReference>
<name>A0A0C2XV85_SERVB</name>
<dbReference type="PROSITE" id="PS52002">
    <property type="entry name" value="SM"/>
    <property type="match status" value="1"/>
</dbReference>
<dbReference type="InterPro" id="IPR050914">
    <property type="entry name" value="snRNP_SmB/NAA38-like"/>
</dbReference>
<dbReference type="SMART" id="SM00651">
    <property type="entry name" value="Sm"/>
    <property type="match status" value="1"/>
</dbReference>
<dbReference type="EMBL" id="KN824279">
    <property type="protein sequence ID" value="KIM32797.1"/>
    <property type="molecule type" value="Genomic_DNA"/>
</dbReference>
<evidence type="ECO:0000256" key="4">
    <source>
        <dbReference type="ARBA" id="ARBA00022490"/>
    </source>
</evidence>
<dbReference type="GO" id="GO:0005682">
    <property type="term" value="C:U5 snRNP"/>
    <property type="evidence" value="ECO:0007669"/>
    <property type="project" value="TreeGrafter"/>
</dbReference>
<evidence type="ECO:0000256" key="6">
    <source>
        <dbReference type="ARBA" id="ARBA00022884"/>
    </source>
</evidence>
<keyword evidence="14" id="KW-1185">Reference proteome</keyword>
<evidence type="ECO:0000256" key="5">
    <source>
        <dbReference type="ARBA" id="ARBA00022664"/>
    </source>
</evidence>
<dbReference type="Gene3D" id="2.30.30.100">
    <property type="match status" value="1"/>
</dbReference>
<evidence type="ECO:0000256" key="9">
    <source>
        <dbReference type="ARBA" id="ARBA00023274"/>
    </source>
</evidence>
<reference evidence="14" key="2">
    <citation type="submission" date="2015-01" db="EMBL/GenBank/DDBJ databases">
        <title>Evolutionary Origins and Diversification of the Mycorrhizal Mutualists.</title>
        <authorList>
            <consortium name="DOE Joint Genome Institute"/>
            <consortium name="Mycorrhizal Genomics Consortium"/>
            <person name="Kohler A."/>
            <person name="Kuo A."/>
            <person name="Nagy L.G."/>
            <person name="Floudas D."/>
            <person name="Copeland A."/>
            <person name="Barry K.W."/>
            <person name="Cichocki N."/>
            <person name="Veneault-Fourrey C."/>
            <person name="LaButti K."/>
            <person name="Lindquist E.A."/>
            <person name="Lipzen A."/>
            <person name="Lundell T."/>
            <person name="Morin E."/>
            <person name="Murat C."/>
            <person name="Riley R."/>
            <person name="Ohm R."/>
            <person name="Sun H."/>
            <person name="Tunlid A."/>
            <person name="Henrissat B."/>
            <person name="Grigoriev I.V."/>
            <person name="Hibbett D.S."/>
            <person name="Martin F."/>
        </authorList>
    </citation>
    <scope>NUCLEOTIDE SEQUENCE [LARGE SCALE GENOMIC DNA]</scope>
    <source>
        <strain evidence="14">MAFF 305830</strain>
    </source>
</reference>
<evidence type="ECO:0000256" key="3">
    <source>
        <dbReference type="ARBA" id="ARBA00009123"/>
    </source>
</evidence>
<dbReference type="GO" id="GO:0071004">
    <property type="term" value="C:U2-type prespliceosome"/>
    <property type="evidence" value="ECO:0007669"/>
    <property type="project" value="TreeGrafter"/>
</dbReference>
<evidence type="ECO:0000313" key="14">
    <source>
        <dbReference type="Proteomes" id="UP000054097"/>
    </source>
</evidence>
<dbReference type="FunFam" id="2.30.30.100:FF:000047">
    <property type="entry name" value="Small nuclear ribonucleoprotein SmB, putative"/>
    <property type="match status" value="1"/>
</dbReference>
<evidence type="ECO:0000313" key="13">
    <source>
        <dbReference type="EMBL" id="KIM32797.1"/>
    </source>
</evidence>
<evidence type="ECO:0000259" key="12">
    <source>
        <dbReference type="PROSITE" id="PS52002"/>
    </source>
</evidence>
<feature type="domain" description="Sm" evidence="12">
    <location>
        <begin position="1"/>
        <end position="85"/>
    </location>
</feature>
<dbReference type="GO" id="GO:0071013">
    <property type="term" value="C:catalytic step 2 spliceosome"/>
    <property type="evidence" value="ECO:0007669"/>
    <property type="project" value="TreeGrafter"/>
</dbReference>
<dbReference type="InterPro" id="IPR047575">
    <property type="entry name" value="Sm"/>
</dbReference>
<evidence type="ECO:0000256" key="2">
    <source>
        <dbReference type="ARBA" id="ARBA00004496"/>
    </source>
</evidence>
<organism evidence="13 14">
    <name type="scientific">Serendipita vermifera MAFF 305830</name>
    <dbReference type="NCBI Taxonomy" id="933852"/>
    <lineage>
        <taxon>Eukaryota</taxon>
        <taxon>Fungi</taxon>
        <taxon>Dikarya</taxon>
        <taxon>Basidiomycota</taxon>
        <taxon>Agaricomycotina</taxon>
        <taxon>Agaricomycetes</taxon>
        <taxon>Sebacinales</taxon>
        <taxon>Serendipitaceae</taxon>
        <taxon>Serendipita</taxon>
    </lineage>
</organism>
<dbReference type="PANTHER" id="PTHR10701">
    <property type="entry name" value="SMALL NUCLEAR RIBONUCLEOPROTEIN-ASSOCIATED PROTEIN B AND N"/>
    <property type="match status" value="1"/>
</dbReference>
<evidence type="ECO:0000256" key="11">
    <source>
        <dbReference type="SAM" id="MobiDB-lite"/>
    </source>
</evidence>
<dbReference type="STRING" id="933852.A0A0C2XV85"/>
<reference evidence="13 14" key="1">
    <citation type="submission" date="2014-04" db="EMBL/GenBank/DDBJ databases">
        <authorList>
            <consortium name="DOE Joint Genome Institute"/>
            <person name="Kuo A."/>
            <person name="Zuccaro A."/>
            <person name="Kohler A."/>
            <person name="Nagy L.G."/>
            <person name="Floudas D."/>
            <person name="Copeland A."/>
            <person name="Barry K.W."/>
            <person name="Cichocki N."/>
            <person name="Veneault-Fourrey C."/>
            <person name="LaButti K."/>
            <person name="Lindquist E.A."/>
            <person name="Lipzen A."/>
            <person name="Lundell T."/>
            <person name="Morin E."/>
            <person name="Murat C."/>
            <person name="Sun H."/>
            <person name="Tunlid A."/>
            <person name="Henrissat B."/>
            <person name="Grigoriev I.V."/>
            <person name="Hibbett D.S."/>
            <person name="Martin F."/>
            <person name="Nordberg H.P."/>
            <person name="Cantor M.N."/>
            <person name="Hua S.X."/>
        </authorList>
    </citation>
    <scope>NUCLEOTIDE SEQUENCE [LARGE SCALE GENOMIC DNA]</scope>
    <source>
        <strain evidence="13 14">MAFF 305830</strain>
    </source>
</reference>
<dbReference type="InterPro" id="IPR010920">
    <property type="entry name" value="LSM_dom_sf"/>
</dbReference>
<comment type="subcellular location">
    <subcellularLocation>
        <location evidence="2">Cytoplasm</location>
    </subcellularLocation>
    <subcellularLocation>
        <location evidence="1">Nucleus</location>
    </subcellularLocation>
</comment>
<dbReference type="Pfam" id="PF01423">
    <property type="entry name" value="LSM"/>
    <property type="match status" value="1"/>
</dbReference>
<dbReference type="GO" id="GO:0000398">
    <property type="term" value="P:mRNA splicing, via spliceosome"/>
    <property type="evidence" value="ECO:0007669"/>
    <property type="project" value="TreeGrafter"/>
</dbReference>
<dbReference type="CDD" id="cd01717">
    <property type="entry name" value="Sm_B"/>
    <property type="match status" value="1"/>
</dbReference>
<dbReference type="InterPro" id="IPR001163">
    <property type="entry name" value="Sm_dom_euk/arc"/>
</dbReference>
<dbReference type="GO" id="GO:0005685">
    <property type="term" value="C:U1 snRNP"/>
    <property type="evidence" value="ECO:0007669"/>
    <property type="project" value="TreeGrafter"/>
</dbReference>
<feature type="compositionally biased region" description="Gly residues" evidence="11">
    <location>
        <begin position="99"/>
        <end position="109"/>
    </location>
</feature>
<evidence type="ECO:0000256" key="1">
    <source>
        <dbReference type="ARBA" id="ARBA00004123"/>
    </source>
</evidence>
<keyword evidence="6" id="KW-0694">RNA-binding</keyword>
<dbReference type="AlphaFoldDB" id="A0A0C2XV85"/>
<keyword evidence="4" id="KW-0963">Cytoplasm</keyword>
<accession>A0A0C2XV85</accession>
<sequence length="165" mass="17412">MLSLVLWRIRVTLNDNRQLVGQMLAFDRHMNLVLADCEEFRRVKPKKKTASTEDEPSASQELKRSLGLVILRGEMIVSLSVEGPPPIVDEDKKTAGLLPGPGRGGPAGRGMGMMPPMGAMPPGMGRGMPFPPPGMPGMPGMPPPGFRPPGGPMGFPPGMGGPPPG</sequence>
<dbReference type="GO" id="GO:0046540">
    <property type="term" value="C:U4/U6 x U5 tri-snRNP complex"/>
    <property type="evidence" value="ECO:0007669"/>
    <property type="project" value="TreeGrafter"/>
</dbReference>